<dbReference type="EMBL" id="FXWK01000001">
    <property type="protein sequence ID" value="SMQ75921.1"/>
    <property type="molecule type" value="Genomic_DNA"/>
</dbReference>
<sequence>MLDAIHTWERPITVRSADELLVIRTPTQARNFLLMDWPGDRTDKHKIASELCLAAMEGASVETAWVAFMDAALEAGLFVE</sequence>
<dbReference type="InterPro" id="IPR010385">
    <property type="entry name" value="DUF982"/>
</dbReference>
<gene>
    <name evidence="1" type="ORF">SAMN06295905_2461</name>
</gene>
<protein>
    <recommendedName>
        <fullName evidence="3">DUF982 domain-containing protein</fullName>
    </recommendedName>
</protein>
<dbReference type="Pfam" id="PF06169">
    <property type="entry name" value="DUF982"/>
    <property type="match status" value="1"/>
</dbReference>
<evidence type="ECO:0000313" key="1">
    <source>
        <dbReference type="EMBL" id="SMQ75921.1"/>
    </source>
</evidence>
<organism evidence="1 2">
    <name type="scientific">Devosia lucknowensis</name>
    <dbReference type="NCBI Taxonomy" id="1096929"/>
    <lineage>
        <taxon>Bacteria</taxon>
        <taxon>Pseudomonadati</taxon>
        <taxon>Pseudomonadota</taxon>
        <taxon>Alphaproteobacteria</taxon>
        <taxon>Hyphomicrobiales</taxon>
        <taxon>Devosiaceae</taxon>
        <taxon>Devosia</taxon>
    </lineage>
</organism>
<proteinExistence type="predicted"/>
<name>A0A1Y6FR55_9HYPH</name>
<dbReference type="RefSeq" id="WP_086470674.1">
    <property type="nucleotide sequence ID" value="NZ_FXWK01000001.1"/>
</dbReference>
<accession>A0A1Y6FR55</accession>
<evidence type="ECO:0008006" key="3">
    <source>
        <dbReference type="Google" id="ProtNLM"/>
    </source>
</evidence>
<dbReference type="Gene3D" id="6.10.250.730">
    <property type="match status" value="1"/>
</dbReference>
<keyword evidence="2" id="KW-1185">Reference proteome</keyword>
<evidence type="ECO:0000313" key="2">
    <source>
        <dbReference type="Proteomes" id="UP000194474"/>
    </source>
</evidence>
<dbReference type="AlphaFoldDB" id="A0A1Y6FR55"/>
<reference evidence="2" key="1">
    <citation type="submission" date="2017-04" db="EMBL/GenBank/DDBJ databases">
        <authorList>
            <person name="Varghese N."/>
            <person name="Submissions S."/>
        </authorList>
    </citation>
    <scope>NUCLEOTIDE SEQUENCE [LARGE SCALE GENOMIC DNA]</scope>
</reference>
<dbReference type="Proteomes" id="UP000194474">
    <property type="component" value="Unassembled WGS sequence"/>
</dbReference>
<dbReference type="OrthoDB" id="7950883at2"/>